<evidence type="ECO:0000313" key="2">
    <source>
        <dbReference type="Proteomes" id="UP000055014"/>
    </source>
</evidence>
<comment type="caution">
    <text evidence="1">The sequence shown here is derived from an EMBL/GenBank/DDBJ whole genome shotgun (WGS) entry which is preliminary data.</text>
</comment>
<dbReference type="EMBL" id="LGGW01000049">
    <property type="protein sequence ID" value="KUK90141.1"/>
    <property type="molecule type" value="Genomic_DNA"/>
</dbReference>
<evidence type="ECO:0000313" key="1">
    <source>
        <dbReference type="EMBL" id="KUK90141.1"/>
    </source>
</evidence>
<gene>
    <name evidence="1" type="ORF">XE02_0669</name>
</gene>
<dbReference type="Proteomes" id="UP000055014">
    <property type="component" value="Unassembled WGS sequence"/>
</dbReference>
<sequence length="312" mass="36245">MWKRFDVVFALNSPLHIGYLPFTKGLVISPTRYYVPGRNFWGAVTKRLTESLYNDPTKEYKKIGKQIKENFRFSYFYLYDGKTIFTPEYNEKGLIFGDKKQIDKFQFERIFIGSRVLTAINSDFGTAKDESLHEIEFIKHKFSDEKGEIKNTKIIGCIWVKENSKLEEYEVQIENNGIFVNDFNLIEELNLGGEQGYGFGLVKLESILDEKLFPIKDNPSKEEINIIAEKDKPILSHLKYVRNISLKGEVEVLTGRGYFDIEKDNLEKEVKYKVDAGKVLSNIDYYLVPGSLVKLESDRQFILCWNGIMSIK</sequence>
<proteinExistence type="predicted"/>
<protein>
    <submittedName>
        <fullName evidence="1">Uncharacterized protein</fullName>
    </submittedName>
</protein>
<reference evidence="2" key="1">
    <citation type="journal article" date="2015" name="MBio">
        <title>Genome-Resolved Metagenomic Analysis Reveals Roles for Candidate Phyla and Other Microbial Community Members in Biogeochemical Transformations in Oil Reservoirs.</title>
        <authorList>
            <person name="Hu P."/>
            <person name="Tom L."/>
            <person name="Singh A."/>
            <person name="Thomas B.C."/>
            <person name="Baker B.J."/>
            <person name="Piceno Y.M."/>
            <person name="Andersen G.L."/>
            <person name="Banfield J.F."/>
        </authorList>
    </citation>
    <scope>NUCLEOTIDE SEQUENCE [LARGE SCALE GENOMIC DNA]</scope>
</reference>
<dbReference type="AlphaFoldDB" id="A0A101I7G9"/>
<organism evidence="1 2">
    <name type="scientific">Mesotoga infera</name>
    <dbReference type="NCBI Taxonomy" id="1236046"/>
    <lineage>
        <taxon>Bacteria</taxon>
        <taxon>Thermotogati</taxon>
        <taxon>Thermotogota</taxon>
        <taxon>Thermotogae</taxon>
        <taxon>Kosmotogales</taxon>
        <taxon>Kosmotogaceae</taxon>
        <taxon>Mesotoga</taxon>
    </lineage>
</organism>
<accession>A0A101I7G9</accession>
<dbReference type="PATRIC" id="fig|1236046.5.peg.236"/>
<name>A0A101I7G9_9BACT</name>